<dbReference type="InterPro" id="IPR003313">
    <property type="entry name" value="AraC-bd"/>
</dbReference>
<organism evidence="5 6">
    <name type="scientific">Paenibacillus contaminans</name>
    <dbReference type="NCBI Taxonomy" id="450362"/>
    <lineage>
        <taxon>Bacteria</taxon>
        <taxon>Bacillati</taxon>
        <taxon>Bacillota</taxon>
        <taxon>Bacilli</taxon>
        <taxon>Bacillales</taxon>
        <taxon>Paenibacillaceae</taxon>
        <taxon>Paenibacillus</taxon>
    </lineage>
</organism>
<dbReference type="PROSITE" id="PS01124">
    <property type="entry name" value="HTH_ARAC_FAMILY_2"/>
    <property type="match status" value="1"/>
</dbReference>
<protein>
    <submittedName>
        <fullName evidence="5">AraC family transcriptional regulator</fullName>
    </submittedName>
</protein>
<dbReference type="OrthoDB" id="9803764at2"/>
<dbReference type="PANTHER" id="PTHR43280">
    <property type="entry name" value="ARAC-FAMILY TRANSCRIPTIONAL REGULATOR"/>
    <property type="match status" value="1"/>
</dbReference>
<gene>
    <name evidence="5" type="ORF">DQG23_33490</name>
</gene>
<dbReference type="InterPro" id="IPR018062">
    <property type="entry name" value="HTH_AraC-typ_CS"/>
</dbReference>
<evidence type="ECO:0000259" key="4">
    <source>
        <dbReference type="PROSITE" id="PS01124"/>
    </source>
</evidence>
<dbReference type="AlphaFoldDB" id="A0A329M3U5"/>
<comment type="caution">
    <text evidence="5">The sequence shown here is derived from an EMBL/GenBank/DDBJ whole genome shotgun (WGS) entry which is preliminary data.</text>
</comment>
<evidence type="ECO:0000256" key="1">
    <source>
        <dbReference type="ARBA" id="ARBA00023015"/>
    </source>
</evidence>
<sequence>MATFLDYVISPQPIQIVDLKVDRAKLKVKSLTVLQYGHLPGRTVKMKGNQNDFWSFTYISRGRGTYQIEGGPVQELKAGNLFWEWPDTKFNYGPYPGEDWDEQYVCFEGMRVQEWIDSGIFATESVMEVGSDPLWSHKMGAIGAYLESGVPDNADRAAFLLESLVYDLAQTHFINSAADRYTIKQDLALRILEDLSNHLYQEWNEQEVWERNHVSRSTLRRIVHHYTGYSLNEYIHRLKIAEAKKLLNHTSLQIQEIALMLGIEDITYFSRLFKKYTGESALSYRKKTTKY</sequence>
<dbReference type="PANTHER" id="PTHR43280:SF2">
    <property type="entry name" value="HTH-TYPE TRANSCRIPTIONAL REGULATOR EXSA"/>
    <property type="match status" value="1"/>
</dbReference>
<dbReference type="InterPro" id="IPR037923">
    <property type="entry name" value="HTH-like"/>
</dbReference>
<dbReference type="InterPro" id="IPR018060">
    <property type="entry name" value="HTH_AraC"/>
</dbReference>
<dbReference type="Gene3D" id="1.10.10.60">
    <property type="entry name" value="Homeodomain-like"/>
    <property type="match status" value="1"/>
</dbReference>
<proteinExistence type="predicted"/>
<evidence type="ECO:0000256" key="3">
    <source>
        <dbReference type="ARBA" id="ARBA00023163"/>
    </source>
</evidence>
<dbReference type="GO" id="GO:0003700">
    <property type="term" value="F:DNA-binding transcription factor activity"/>
    <property type="evidence" value="ECO:0007669"/>
    <property type="project" value="InterPro"/>
</dbReference>
<evidence type="ECO:0000313" key="6">
    <source>
        <dbReference type="Proteomes" id="UP000250369"/>
    </source>
</evidence>
<evidence type="ECO:0000313" key="5">
    <source>
        <dbReference type="EMBL" id="RAV13323.1"/>
    </source>
</evidence>
<dbReference type="RefSeq" id="WP_113035387.1">
    <property type="nucleotide sequence ID" value="NZ_QMFB01000030.1"/>
</dbReference>
<dbReference type="SUPFAM" id="SSF51215">
    <property type="entry name" value="Regulatory protein AraC"/>
    <property type="match status" value="1"/>
</dbReference>
<reference evidence="5 6" key="1">
    <citation type="journal article" date="2009" name="Int. J. Syst. Evol. Microbiol.">
        <title>Paenibacillus contaminans sp. nov., isolated from a contaminated laboratory plate.</title>
        <authorList>
            <person name="Chou J.H."/>
            <person name="Lee J.H."/>
            <person name="Lin M.C."/>
            <person name="Chang P.S."/>
            <person name="Arun A.B."/>
            <person name="Young C.C."/>
            <person name="Chen W.M."/>
        </authorList>
    </citation>
    <scope>NUCLEOTIDE SEQUENCE [LARGE SCALE GENOMIC DNA]</scope>
    <source>
        <strain evidence="5 6">CKOBP-6</strain>
    </source>
</reference>
<keyword evidence="6" id="KW-1185">Reference proteome</keyword>
<keyword evidence="2" id="KW-0238">DNA-binding</keyword>
<dbReference type="Pfam" id="PF02311">
    <property type="entry name" value="AraC_binding"/>
    <property type="match status" value="1"/>
</dbReference>
<dbReference type="SUPFAM" id="SSF46689">
    <property type="entry name" value="Homeodomain-like"/>
    <property type="match status" value="1"/>
</dbReference>
<dbReference type="PROSITE" id="PS00041">
    <property type="entry name" value="HTH_ARAC_FAMILY_1"/>
    <property type="match status" value="1"/>
</dbReference>
<dbReference type="Proteomes" id="UP000250369">
    <property type="component" value="Unassembled WGS sequence"/>
</dbReference>
<evidence type="ECO:0000256" key="2">
    <source>
        <dbReference type="ARBA" id="ARBA00023125"/>
    </source>
</evidence>
<keyword evidence="3" id="KW-0804">Transcription</keyword>
<dbReference type="Pfam" id="PF12833">
    <property type="entry name" value="HTH_18"/>
    <property type="match status" value="1"/>
</dbReference>
<name>A0A329M3U5_9BACL</name>
<feature type="domain" description="HTH araC/xylS-type" evidence="4">
    <location>
        <begin position="189"/>
        <end position="287"/>
    </location>
</feature>
<dbReference type="SMART" id="SM00342">
    <property type="entry name" value="HTH_ARAC"/>
    <property type="match status" value="1"/>
</dbReference>
<dbReference type="InterPro" id="IPR009057">
    <property type="entry name" value="Homeodomain-like_sf"/>
</dbReference>
<keyword evidence="1" id="KW-0805">Transcription regulation</keyword>
<dbReference type="GO" id="GO:0043565">
    <property type="term" value="F:sequence-specific DNA binding"/>
    <property type="evidence" value="ECO:0007669"/>
    <property type="project" value="InterPro"/>
</dbReference>
<dbReference type="EMBL" id="QMFB01000030">
    <property type="protein sequence ID" value="RAV13323.1"/>
    <property type="molecule type" value="Genomic_DNA"/>
</dbReference>
<accession>A0A329M3U5</accession>